<evidence type="ECO:0000313" key="2">
    <source>
        <dbReference type="Proteomes" id="UP000534783"/>
    </source>
</evidence>
<name>A0A7X6IE54_9BACT</name>
<reference evidence="1 2" key="1">
    <citation type="journal article" date="2020" name="Nature">
        <title>Bacterial chemolithoautotrophy via manganese oxidation.</title>
        <authorList>
            <person name="Yu H."/>
            <person name="Leadbetter J.R."/>
        </authorList>
    </citation>
    <scope>NUCLEOTIDE SEQUENCE [LARGE SCALE GENOMIC DNA]</scope>
    <source>
        <strain evidence="1 2">Mn-1</strain>
    </source>
</reference>
<gene>
    <name evidence="1" type="ORF">MNODULE_23880</name>
</gene>
<keyword evidence="2" id="KW-1185">Reference proteome</keyword>
<accession>A0A7X6IE54</accession>
<sequence>MNTKPGHEPDELIHEVDPDKIGEVRCECGRLQARLTETGVEIKCKRCKRVTIIPLKKGKSRGR</sequence>
<evidence type="ECO:0008006" key="3">
    <source>
        <dbReference type="Google" id="ProtNLM"/>
    </source>
</evidence>
<comment type="caution">
    <text evidence="1">The sequence shown here is derived from an EMBL/GenBank/DDBJ whole genome shotgun (WGS) entry which is preliminary data.</text>
</comment>
<dbReference type="Proteomes" id="UP000534783">
    <property type="component" value="Unassembled WGS sequence"/>
</dbReference>
<organism evidence="1 2">
    <name type="scientific">Candidatus Manganitrophus noduliformans</name>
    <dbReference type="NCBI Taxonomy" id="2606439"/>
    <lineage>
        <taxon>Bacteria</taxon>
        <taxon>Pseudomonadati</taxon>
        <taxon>Nitrospirota</taxon>
        <taxon>Nitrospiria</taxon>
        <taxon>Candidatus Troglogloeales</taxon>
        <taxon>Candidatus Manganitrophaceae</taxon>
        <taxon>Candidatus Manganitrophus</taxon>
    </lineage>
</organism>
<dbReference type="AlphaFoldDB" id="A0A7X6IE54"/>
<dbReference type="EMBL" id="VTOW01000012">
    <property type="protein sequence ID" value="NKE73794.1"/>
    <property type="molecule type" value="Genomic_DNA"/>
</dbReference>
<evidence type="ECO:0000313" key="1">
    <source>
        <dbReference type="EMBL" id="NKE73794.1"/>
    </source>
</evidence>
<proteinExistence type="predicted"/>
<protein>
    <recommendedName>
        <fullName evidence="3">Com family DNA-binding transcriptional regulator</fullName>
    </recommendedName>
</protein>